<sequence length="84" mass="9252">MVSRSGPSVRVKNGLGYRMRFEWRCIDDHALPDAFQVLQGVISYVHVLMGPSKHGDGARRGGHPESLTNAGWLGYVVSRSPKSD</sequence>
<gene>
    <name evidence="1" type="ORF">WN55_06163</name>
</gene>
<dbReference type="AlphaFoldDB" id="A0A154P439"/>
<evidence type="ECO:0000313" key="2">
    <source>
        <dbReference type="Proteomes" id="UP000076502"/>
    </source>
</evidence>
<reference evidence="1 2" key="1">
    <citation type="submission" date="2015-07" db="EMBL/GenBank/DDBJ databases">
        <title>The genome of Dufourea novaeangliae.</title>
        <authorList>
            <person name="Pan H."/>
            <person name="Kapheim K."/>
        </authorList>
    </citation>
    <scope>NUCLEOTIDE SEQUENCE [LARGE SCALE GENOMIC DNA]</scope>
    <source>
        <strain evidence="1">0120121106</strain>
        <tissue evidence="1">Whole body</tissue>
    </source>
</reference>
<dbReference type="EMBL" id="KQ434803">
    <property type="protein sequence ID" value="KZC05988.1"/>
    <property type="molecule type" value="Genomic_DNA"/>
</dbReference>
<organism evidence="1 2">
    <name type="scientific">Dufourea novaeangliae</name>
    <name type="common">Sweat bee</name>
    <dbReference type="NCBI Taxonomy" id="178035"/>
    <lineage>
        <taxon>Eukaryota</taxon>
        <taxon>Metazoa</taxon>
        <taxon>Ecdysozoa</taxon>
        <taxon>Arthropoda</taxon>
        <taxon>Hexapoda</taxon>
        <taxon>Insecta</taxon>
        <taxon>Pterygota</taxon>
        <taxon>Neoptera</taxon>
        <taxon>Endopterygota</taxon>
        <taxon>Hymenoptera</taxon>
        <taxon>Apocrita</taxon>
        <taxon>Aculeata</taxon>
        <taxon>Apoidea</taxon>
        <taxon>Anthophila</taxon>
        <taxon>Halictidae</taxon>
        <taxon>Rophitinae</taxon>
        <taxon>Dufourea</taxon>
    </lineage>
</organism>
<evidence type="ECO:0000313" key="1">
    <source>
        <dbReference type="EMBL" id="KZC05988.1"/>
    </source>
</evidence>
<protein>
    <submittedName>
        <fullName evidence="1">Uncharacterized protein</fullName>
    </submittedName>
</protein>
<name>A0A154P439_DUFNO</name>
<dbReference type="Proteomes" id="UP000076502">
    <property type="component" value="Unassembled WGS sequence"/>
</dbReference>
<accession>A0A154P439</accession>
<proteinExistence type="predicted"/>
<keyword evidence="2" id="KW-1185">Reference proteome</keyword>